<dbReference type="EMBL" id="JACSQY010000001">
    <property type="protein sequence ID" value="MBD7906996.1"/>
    <property type="molecule type" value="Genomic_DNA"/>
</dbReference>
<reference evidence="1 2" key="1">
    <citation type="submission" date="2020-08" db="EMBL/GenBank/DDBJ databases">
        <title>A Genomic Blueprint of the Chicken Gut Microbiome.</title>
        <authorList>
            <person name="Gilroy R."/>
            <person name="Ravi A."/>
            <person name="Getino M."/>
            <person name="Pursley I."/>
            <person name="Horton D.L."/>
            <person name="Alikhan N.-F."/>
            <person name="Baker D."/>
            <person name="Gharbi K."/>
            <person name="Hall N."/>
            <person name="Watson M."/>
            <person name="Adriaenssens E.M."/>
            <person name="Foster-Nyarko E."/>
            <person name="Jarju S."/>
            <person name="Secka A."/>
            <person name="Antonio M."/>
            <person name="Oren A."/>
            <person name="Chaudhuri R."/>
            <person name="La Ragione R.M."/>
            <person name="Hildebrand F."/>
            <person name="Pallen M.J."/>
        </authorList>
    </citation>
    <scope>NUCLEOTIDE SEQUENCE [LARGE SCALE GENOMIC DNA]</scope>
    <source>
        <strain evidence="1 2">Sa3CUA8</strain>
    </source>
</reference>
<sequence>MTNQISREMEWFLRSSEMNFNVATNWKTLQWNYFRISFGITQVYHKDNCSVKRQQTLGEYYLKTYTHLIPEDVEILKYDEL</sequence>
<organism evidence="1 2">
    <name type="scientific">Sporosarcina gallistercoris</name>
    <dbReference type="NCBI Taxonomy" id="2762245"/>
    <lineage>
        <taxon>Bacteria</taxon>
        <taxon>Bacillati</taxon>
        <taxon>Bacillota</taxon>
        <taxon>Bacilli</taxon>
        <taxon>Bacillales</taxon>
        <taxon>Caryophanaceae</taxon>
        <taxon>Sporosarcina</taxon>
    </lineage>
</organism>
<evidence type="ECO:0000313" key="1">
    <source>
        <dbReference type="EMBL" id="MBD7906996.1"/>
    </source>
</evidence>
<gene>
    <name evidence="1" type="ORF">H9659_01450</name>
</gene>
<comment type="caution">
    <text evidence="1">The sequence shown here is derived from an EMBL/GenBank/DDBJ whole genome shotgun (WGS) entry which is preliminary data.</text>
</comment>
<dbReference type="RefSeq" id="WP_039041558.1">
    <property type="nucleotide sequence ID" value="NZ_JACSQY010000001.1"/>
</dbReference>
<protein>
    <submittedName>
        <fullName evidence="1">Uncharacterized protein</fullName>
    </submittedName>
</protein>
<name>A0ABR8PFR6_9BACL</name>
<accession>A0ABR8PFR6</accession>
<keyword evidence="2" id="KW-1185">Reference proteome</keyword>
<proteinExistence type="predicted"/>
<dbReference type="Proteomes" id="UP000659496">
    <property type="component" value="Unassembled WGS sequence"/>
</dbReference>
<evidence type="ECO:0000313" key="2">
    <source>
        <dbReference type="Proteomes" id="UP000659496"/>
    </source>
</evidence>